<comment type="caution">
    <text evidence="1">The sequence shown here is derived from an EMBL/GenBank/DDBJ whole genome shotgun (WGS) entry which is preliminary data.</text>
</comment>
<evidence type="ECO:0000313" key="2">
    <source>
        <dbReference type="Proteomes" id="UP000003460"/>
    </source>
</evidence>
<proteinExistence type="predicted"/>
<organism evidence="1 2">
    <name type="scientific">Alloprevotella tannerae ATCC 51259</name>
    <dbReference type="NCBI Taxonomy" id="626522"/>
    <lineage>
        <taxon>Bacteria</taxon>
        <taxon>Pseudomonadati</taxon>
        <taxon>Bacteroidota</taxon>
        <taxon>Bacteroidia</taxon>
        <taxon>Bacteroidales</taxon>
        <taxon>Prevotellaceae</taxon>
        <taxon>Alloprevotella</taxon>
    </lineage>
</organism>
<dbReference type="Proteomes" id="UP000003460">
    <property type="component" value="Unassembled WGS sequence"/>
</dbReference>
<dbReference type="STRING" id="626522.GCWU000325_00814"/>
<keyword evidence="2" id="KW-1185">Reference proteome</keyword>
<sequence length="79" mass="9114">MRRGAVQKKEQKKEIKIRAYRNFCAIGALHKEETQATYLKKGRPQGEIRHRNLRFRPLKVRGAACNLLTTTPQIVGIKV</sequence>
<protein>
    <submittedName>
        <fullName evidence="1">Uncharacterized protein</fullName>
    </submittedName>
</protein>
<dbReference type="HOGENOM" id="CLU_2603112_0_0_10"/>
<gene>
    <name evidence="1" type="ORF">GCWU000325_00814</name>
</gene>
<dbReference type="EMBL" id="ACIJ02000016">
    <property type="protein sequence ID" value="EEX72352.1"/>
    <property type="molecule type" value="Genomic_DNA"/>
</dbReference>
<reference evidence="1" key="1">
    <citation type="submission" date="2009-09" db="EMBL/GenBank/DDBJ databases">
        <authorList>
            <person name="Weinstock G."/>
            <person name="Sodergren E."/>
            <person name="Clifton S."/>
            <person name="Fulton L."/>
            <person name="Fulton B."/>
            <person name="Courtney L."/>
            <person name="Fronick C."/>
            <person name="Harrison M."/>
            <person name="Strong C."/>
            <person name="Farmer C."/>
            <person name="Delahaunty K."/>
            <person name="Markovic C."/>
            <person name="Hall O."/>
            <person name="Minx P."/>
            <person name="Tomlinson C."/>
            <person name="Mitreva M."/>
            <person name="Nelson J."/>
            <person name="Hou S."/>
            <person name="Wollam A."/>
            <person name="Pepin K.H."/>
            <person name="Johnson M."/>
            <person name="Bhonagiri V."/>
            <person name="Nash W.E."/>
            <person name="Warren W."/>
            <person name="Chinwalla A."/>
            <person name="Mardis E.R."/>
            <person name="Wilson R.K."/>
        </authorList>
    </citation>
    <scope>NUCLEOTIDE SEQUENCE [LARGE SCALE GENOMIC DNA]</scope>
    <source>
        <strain evidence="1">ATCC 51259</strain>
    </source>
</reference>
<accession>C9LF33</accession>
<evidence type="ECO:0000313" key="1">
    <source>
        <dbReference type="EMBL" id="EEX72352.1"/>
    </source>
</evidence>
<name>C9LF33_9BACT</name>
<dbReference type="AlphaFoldDB" id="C9LF33"/>